<evidence type="ECO:0000313" key="4">
    <source>
        <dbReference type="Proteomes" id="UP000593563"/>
    </source>
</evidence>
<evidence type="ECO:0000256" key="1">
    <source>
        <dbReference type="SAM" id="MobiDB-lite"/>
    </source>
</evidence>
<keyword evidence="2" id="KW-0812">Transmembrane</keyword>
<evidence type="ECO:0000313" key="3">
    <source>
        <dbReference type="EMBL" id="KAF1002914.1"/>
    </source>
</evidence>
<feature type="compositionally biased region" description="Basic and acidic residues" evidence="1">
    <location>
        <begin position="26"/>
        <end position="35"/>
    </location>
</feature>
<protein>
    <submittedName>
        <fullName evidence="3">Uncharacterized protein</fullName>
    </submittedName>
</protein>
<accession>A0A6L5BFL4</accession>
<keyword evidence="2" id="KW-1133">Transmembrane helix</keyword>
<dbReference type="EMBL" id="WRXP01000201">
    <property type="protein sequence ID" value="KAF1002914.1"/>
    <property type="molecule type" value="Genomic_DNA"/>
</dbReference>
<name>A0A6L5BFL4_APIGR</name>
<dbReference type="AlphaFoldDB" id="A0A6L5BFL4"/>
<organism evidence="3 4">
    <name type="scientific">Apium graveolens</name>
    <name type="common">Celery</name>
    <dbReference type="NCBI Taxonomy" id="4045"/>
    <lineage>
        <taxon>Eukaryota</taxon>
        <taxon>Viridiplantae</taxon>
        <taxon>Streptophyta</taxon>
        <taxon>Embryophyta</taxon>
        <taxon>Tracheophyta</taxon>
        <taxon>Spermatophyta</taxon>
        <taxon>Magnoliopsida</taxon>
        <taxon>eudicotyledons</taxon>
        <taxon>Gunneridae</taxon>
        <taxon>Pentapetalae</taxon>
        <taxon>asterids</taxon>
        <taxon>campanulids</taxon>
        <taxon>Apiales</taxon>
        <taxon>Apiaceae</taxon>
        <taxon>Apioideae</taxon>
        <taxon>apioid superclade</taxon>
        <taxon>Apieae</taxon>
        <taxon>Apium</taxon>
    </lineage>
</organism>
<keyword evidence="2" id="KW-0472">Membrane</keyword>
<proteinExistence type="predicted"/>
<keyword evidence="4" id="KW-1185">Reference proteome</keyword>
<feature type="transmembrane region" description="Helical" evidence="2">
    <location>
        <begin position="63"/>
        <end position="81"/>
    </location>
</feature>
<sequence>MPKITTAATKKVEASSAPEQIQANKQPDRGTSPDDHIAFAEEKKLSSEGGTYVPTLSYSNMRIKLAFVIILSSTIGVYIYYSL</sequence>
<dbReference type="Proteomes" id="UP000593563">
    <property type="component" value="Unassembled WGS sequence"/>
</dbReference>
<comment type="caution">
    <text evidence="3">The sequence shown here is derived from an EMBL/GenBank/DDBJ whole genome shotgun (WGS) entry which is preliminary data.</text>
</comment>
<gene>
    <name evidence="3" type="ORF">AG4045_005963</name>
</gene>
<evidence type="ECO:0000256" key="2">
    <source>
        <dbReference type="SAM" id="Phobius"/>
    </source>
</evidence>
<feature type="region of interest" description="Disordered" evidence="1">
    <location>
        <begin position="1"/>
        <end position="35"/>
    </location>
</feature>
<reference evidence="3" key="1">
    <citation type="submission" date="2020-01" db="EMBL/GenBank/DDBJ databases">
        <title>The Celery Genome Sequence Reveals Sequential Paleo-tetraploidization, Resistance Gene Elimination, Karyotype Evolution, and Functional Innovation in Apiales.</title>
        <authorList>
            <person name="Song X."/>
        </authorList>
    </citation>
    <scope>NUCLEOTIDE SEQUENCE</scope>
    <source>
        <tissue evidence="3">Leaf</tissue>
    </source>
</reference>